<organism evidence="2 3">
    <name type="scientific">Thiohalobacter thiocyanaticus</name>
    <dbReference type="NCBI Taxonomy" id="585455"/>
    <lineage>
        <taxon>Bacteria</taxon>
        <taxon>Pseudomonadati</taxon>
        <taxon>Pseudomonadota</taxon>
        <taxon>Gammaproteobacteria</taxon>
        <taxon>Thiohalobacterales</taxon>
        <taxon>Thiohalobacteraceae</taxon>
        <taxon>Thiohalobacter</taxon>
    </lineage>
</organism>
<gene>
    <name evidence="2" type="ORF">D6C00_04085</name>
</gene>
<keyword evidence="1" id="KW-0732">Signal</keyword>
<keyword evidence="3" id="KW-1185">Reference proteome</keyword>
<dbReference type="AlphaFoldDB" id="A0A426QHI9"/>
<evidence type="ECO:0000313" key="3">
    <source>
        <dbReference type="Proteomes" id="UP000287798"/>
    </source>
</evidence>
<dbReference type="RefSeq" id="WP_125180428.1">
    <property type="nucleotide sequence ID" value="NZ_QZMU01000001.1"/>
</dbReference>
<dbReference type="Pfam" id="PF09839">
    <property type="entry name" value="DUF2066"/>
    <property type="match status" value="1"/>
</dbReference>
<evidence type="ECO:0000256" key="1">
    <source>
        <dbReference type="SAM" id="SignalP"/>
    </source>
</evidence>
<protein>
    <submittedName>
        <fullName evidence="2">DUF2066 domain-containing protein</fullName>
    </submittedName>
</protein>
<sequence length="204" mass="22448">MSEYRLSPARTLLLVLALLGALLSAPAGAVDNMYEVQVPVAERSDAARAEALRQAMTRLLVRVTGERDAARLVGIEALLAQPEQYVQQFHYLDAGAPGSGALELKVRFDGSAVERVLREQGLPVWGRERPPLLLWLAVGGEQRRLIAADSEHPLPKMAVRVGARQRGLPGCSRCGIWEDHGRWLLGRCMGRFLGTRPLWPPRAC</sequence>
<accession>A0A426QHI9</accession>
<dbReference type="OrthoDB" id="6195299at2"/>
<proteinExistence type="predicted"/>
<comment type="caution">
    <text evidence="2">The sequence shown here is derived from an EMBL/GenBank/DDBJ whole genome shotgun (WGS) entry which is preliminary data.</text>
</comment>
<evidence type="ECO:0000313" key="2">
    <source>
        <dbReference type="EMBL" id="RRQ21214.1"/>
    </source>
</evidence>
<feature type="chain" id="PRO_5019452678" evidence="1">
    <location>
        <begin position="30"/>
        <end position="204"/>
    </location>
</feature>
<dbReference type="Proteomes" id="UP000287798">
    <property type="component" value="Unassembled WGS sequence"/>
</dbReference>
<reference evidence="2 3" key="1">
    <citation type="journal article" date="2010" name="Int. J. Syst. Evol. Microbiol.">
        <title>Thiohalobacter thiocyanaticus gen. nov., sp. nov., a moderately halophilic, sulfur-oxidizing gammaproteobacterium from hypersaline lakes, that utilizes thiocyanate.</title>
        <authorList>
            <person name="Sorokin D.Y."/>
            <person name="Kovaleva O.L."/>
            <person name="Tourova T.P."/>
            <person name="Muyzer G."/>
        </authorList>
    </citation>
    <scope>NUCLEOTIDE SEQUENCE [LARGE SCALE GENOMIC DNA]</scope>
    <source>
        <strain evidence="2 3">Hrh1</strain>
    </source>
</reference>
<name>A0A426QHI9_9GAMM</name>
<dbReference type="EMBL" id="QZMU01000001">
    <property type="protein sequence ID" value="RRQ21214.1"/>
    <property type="molecule type" value="Genomic_DNA"/>
</dbReference>
<feature type="signal peptide" evidence="1">
    <location>
        <begin position="1"/>
        <end position="29"/>
    </location>
</feature>
<dbReference type="InterPro" id="IPR018642">
    <property type="entry name" value="DUF2066"/>
</dbReference>